<dbReference type="RefSeq" id="WP_157568195.1">
    <property type="nucleotide sequence ID" value="NZ_WPIK01000013.1"/>
</dbReference>
<name>A0A7K1SZK4_9SPHI</name>
<feature type="transmembrane region" description="Helical" evidence="1">
    <location>
        <begin position="82"/>
        <end position="100"/>
    </location>
</feature>
<proteinExistence type="predicted"/>
<organism evidence="2 3">
    <name type="scientific">Mucilaginibacter arboris</name>
    <dbReference type="NCBI Taxonomy" id="2682090"/>
    <lineage>
        <taxon>Bacteria</taxon>
        <taxon>Pseudomonadati</taxon>
        <taxon>Bacteroidota</taxon>
        <taxon>Sphingobacteriia</taxon>
        <taxon>Sphingobacteriales</taxon>
        <taxon>Sphingobacteriaceae</taxon>
        <taxon>Mucilaginibacter</taxon>
    </lineage>
</organism>
<evidence type="ECO:0000313" key="2">
    <source>
        <dbReference type="EMBL" id="MVN22687.1"/>
    </source>
</evidence>
<feature type="transmembrane region" description="Helical" evidence="1">
    <location>
        <begin position="159"/>
        <end position="177"/>
    </location>
</feature>
<feature type="transmembrane region" description="Helical" evidence="1">
    <location>
        <begin position="107"/>
        <end position="126"/>
    </location>
</feature>
<dbReference type="AlphaFoldDB" id="A0A7K1SZK4"/>
<dbReference type="EMBL" id="WPIK01000013">
    <property type="protein sequence ID" value="MVN22687.1"/>
    <property type="molecule type" value="Genomic_DNA"/>
</dbReference>
<comment type="caution">
    <text evidence="2">The sequence shown here is derived from an EMBL/GenBank/DDBJ whole genome shotgun (WGS) entry which is preliminary data.</text>
</comment>
<reference evidence="2 3" key="1">
    <citation type="submission" date="2019-12" db="EMBL/GenBank/DDBJ databases">
        <title>Mucilaginibacter sp. HMF7410 genome sequencing and assembly.</title>
        <authorList>
            <person name="Kang H."/>
            <person name="Cha I."/>
            <person name="Kim H."/>
            <person name="Joh K."/>
        </authorList>
    </citation>
    <scope>NUCLEOTIDE SEQUENCE [LARGE SCALE GENOMIC DNA]</scope>
    <source>
        <strain evidence="2 3">HMF7410</strain>
    </source>
</reference>
<dbReference type="InterPro" id="IPR046487">
    <property type="entry name" value="DUF6580"/>
</dbReference>
<evidence type="ECO:0000313" key="3">
    <source>
        <dbReference type="Proteomes" id="UP000462014"/>
    </source>
</evidence>
<keyword evidence="3" id="KW-1185">Reference proteome</keyword>
<protein>
    <submittedName>
        <fullName evidence="2">Uncharacterized protein</fullName>
    </submittedName>
</protein>
<keyword evidence="1" id="KW-0472">Membrane</keyword>
<accession>A0A7K1SZK4</accession>
<dbReference type="Pfam" id="PF20221">
    <property type="entry name" value="DUF6580"/>
    <property type="match status" value="1"/>
</dbReference>
<evidence type="ECO:0000256" key="1">
    <source>
        <dbReference type="SAM" id="Phobius"/>
    </source>
</evidence>
<gene>
    <name evidence="2" type="ORF">GO621_14245</name>
</gene>
<keyword evidence="1" id="KW-1133">Transmembrane helix</keyword>
<keyword evidence="1" id="KW-0812">Transmembrane</keyword>
<feature type="transmembrane region" description="Helical" evidence="1">
    <location>
        <begin position="33"/>
        <end position="51"/>
    </location>
</feature>
<feature type="transmembrane region" description="Helical" evidence="1">
    <location>
        <begin position="58"/>
        <end position="76"/>
    </location>
</feature>
<dbReference type="Proteomes" id="UP000462014">
    <property type="component" value="Unassembled WGS sequence"/>
</dbReference>
<sequence>MSLEKINIRNSVLIGMILFAAAGRFIHLDNQNVWANFTPVGAVSLFGGAYFTDKKKAYLVPLVTLFLSDLLINYLYFHKFVWFYGSAVWIYISFALMVYIGTLLPKINVVNVLVASLASVLVHWLITDLNFWHYEELYSPGITGYFKALYAAIPFERSLLMGNFVYGFILFGGFELAKRKFPSLKLQNQLVVK</sequence>
<feature type="transmembrane region" description="Helical" evidence="1">
    <location>
        <begin position="7"/>
        <end position="27"/>
    </location>
</feature>